<protein>
    <recommendedName>
        <fullName evidence="3">Alpha/beta hydrolase</fullName>
    </recommendedName>
</protein>
<evidence type="ECO:0000313" key="1">
    <source>
        <dbReference type="EMBL" id="AZB24134.1"/>
    </source>
</evidence>
<dbReference type="EMBL" id="CP033932">
    <property type="protein sequence ID" value="AZB24134.1"/>
    <property type="molecule type" value="Genomic_DNA"/>
</dbReference>
<accession>A0A3G6TD07</accession>
<dbReference type="SUPFAM" id="SSF53474">
    <property type="entry name" value="alpha/beta-Hydrolases"/>
    <property type="match status" value="1"/>
</dbReference>
<dbReference type="RefSeq" id="WP_123869247.1">
    <property type="nucleotide sequence ID" value="NZ_CP033932.1"/>
</dbReference>
<proteinExistence type="predicted"/>
<dbReference type="Proteomes" id="UP000271193">
    <property type="component" value="Chromosome"/>
</dbReference>
<dbReference type="KEGG" id="cben:EG339_05670"/>
<dbReference type="GeneID" id="99064298"/>
<evidence type="ECO:0000313" key="2">
    <source>
        <dbReference type="Proteomes" id="UP000271193"/>
    </source>
</evidence>
<dbReference type="AlphaFoldDB" id="A0A3G6TD07"/>
<sequence>MEYYELYDVLKSHFDSRKGIVKIKDLNVTIESIPFESRVCHLAYGSDNTDCTEHHHPLKINENAYLIYHQPSIDIKDFDIECNKRFEYHILKRADVETANGCIIFFHGLNEKKWDKYLPWAYELAQKTGKAVILFPIAFHMDRAEAIWSDRHQMTEIVKFRKEKYPENTHFSYVNAATSSRLEAHPQRVFWSGLQTYSDIIEVVKDIKSDKIKGISPDASLDLFGYSIGSFLSMIIKMADPHGFFTQSKVFCFCGGMTIDRMFPISKYIMDSQATIKMQSVFTELLSSDFKYDNRLKHYQDDELHPQESWFKKMLRYNYFQKEREERIHEIQSQIKAYVLEKDSIAPPMEALNTLRGGYRNINVDVEIRDFPFDYSHMVPFPLTHKHKTEITEAFHQFIKSASDFYSRPSGVENGEEKPEKK</sequence>
<evidence type="ECO:0008006" key="3">
    <source>
        <dbReference type="Google" id="ProtNLM"/>
    </source>
</evidence>
<name>A0A3G6TD07_9FLAO</name>
<dbReference type="Pfam" id="PF19519">
    <property type="entry name" value="DUF6051"/>
    <property type="match status" value="1"/>
</dbReference>
<dbReference type="Gene3D" id="3.40.50.1820">
    <property type="entry name" value="alpha/beta hydrolase"/>
    <property type="match status" value="1"/>
</dbReference>
<reference evidence="2" key="1">
    <citation type="submission" date="2018-11" db="EMBL/GenBank/DDBJ databases">
        <title>Proposal to divide the Flavobacteriaceae and reorganize its genera based on Amino Acid Identity values calculated from whole genome sequences.</title>
        <authorList>
            <person name="Nicholson A.C."/>
            <person name="Gulvik C.A."/>
            <person name="Whitney A.M."/>
            <person name="Humrighouse B.W."/>
            <person name="Bell M."/>
            <person name="Holmes B."/>
            <person name="Steigerwalt A.G."/>
            <person name="Villarma A."/>
            <person name="Sheth M."/>
            <person name="Batra D."/>
            <person name="Pryor J."/>
            <person name="Bernardet J.-F."/>
            <person name="Hugo C."/>
            <person name="Kampfer P."/>
            <person name="Newman J."/>
            <person name="McQuiston J.R."/>
        </authorList>
    </citation>
    <scope>NUCLEOTIDE SEQUENCE [LARGE SCALE GENOMIC DNA]</scope>
    <source>
        <strain evidence="2">G0229</strain>
    </source>
</reference>
<gene>
    <name evidence="1" type="ORF">EG339_05670</name>
</gene>
<dbReference type="InterPro" id="IPR046114">
    <property type="entry name" value="DUF6051"/>
</dbReference>
<dbReference type="InterPro" id="IPR029058">
    <property type="entry name" value="AB_hydrolase_fold"/>
</dbReference>
<keyword evidence="2" id="KW-1185">Reference proteome</keyword>
<organism evidence="1 2">
    <name type="scientific">Chryseobacterium bernardetii</name>
    <dbReference type="NCBI Taxonomy" id="1241978"/>
    <lineage>
        <taxon>Bacteria</taxon>
        <taxon>Pseudomonadati</taxon>
        <taxon>Bacteroidota</taxon>
        <taxon>Flavobacteriia</taxon>
        <taxon>Flavobacteriales</taxon>
        <taxon>Weeksellaceae</taxon>
        <taxon>Chryseobacterium group</taxon>
        <taxon>Chryseobacterium</taxon>
    </lineage>
</organism>